<reference evidence="3" key="1">
    <citation type="journal article" date="2017" name="Nat. Commun.">
        <title>The asparagus genome sheds light on the origin and evolution of a young Y chromosome.</title>
        <authorList>
            <person name="Harkess A."/>
            <person name="Zhou J."/>
            <person name="Xu C."/>
            <person name="Bowers J.E."/>
            <person name="Van der Hulst R."/>
            <person name="Ayyampalayam S."/>
            <person name="Mercati F."/>
            <person name="Riccardi P."/>
            <person name="McKain M.R."/>
            <person name="Kakrana A."/>
            <person name="Tang H."/>
            <person name="Ray J."/>
            <person name="Groenendijk J."/>
            <person name="Arikit S."/>
            <person name="Mathioni S.M."/>
            <person name="Nakano M."/>
            <person name="Shan H."/>
            <person name="Telgmann-Rauber A."/>
            <person name="Kanno A."/>
            <person name="Yue Z."/>
            <person name="Chen H."/>
            <person name="Li W."/>
            <person name="Chen Y."/>
            <person name="Xu X."/>
            <person name="Zhang Y."/>
            <person name="Luo S."/>
            <person name="Chen H."/>
            <person name="Gao J."/>
            <person name="Mao Z."/>
            <person name="Pires J.C."/>
            <person name="Luo M."/>
            <person name="Kudrna D."/>
            <person name="Wing R.A."/>
            <person name="Meyers B.C."/>
            <person name="Yi K."/>
            <person name="Kong H."/>
            <person name="Lavrijsen P."/>
            <person name="Sunseri F."/>
            <person name="Falavigna A."/>
            <person name="Ye Y."/>
            <person name="Leebens-Mack J.H."/>
            <person name="Chen G."/>
        </authorList>
    </citation>
    <scope>NUCLEOTIDE SEQUENCE [LARGE SCALE GENOMIC DNA]</scope>
    <source>
        <strain evidence="3">cv. DH0086</strain>
    </source>
</reference>
<keyword evidence="3" id="KW-1185">Reference proteome</keyword>
<keyword evidence="1" id="KW-0472">Membrane</keyword>
<organism evidence="2 3">
    <name type="scientific">Asparagus officinalis</name>
    <name type="common">Garden asparagus</name>
    <dbReference type="NCBI Taxonomy" id="4686"/>
    <lineage>
        <taxon>Eukaryota</taxon>
        <taxon>Viridiplantae</taxon>
        <taxon>Streptophyta</taxon>
        <taxon>Embryophyta</taxon>
        <taxon>Tracheophyta</taxon>
        <taxon>Spermatophyta</taxon>
        <taxon>Magnoliopsida</taxon>
        <taxon>Liliopsida</taxon>
        <taxon>Asparagales</taxon>
        <taxon>Asparagaceae</taxon>
        <taxon>Asparagoideae</taxon>
        <taxon>Asparagus</taxon>
    </lineage>
</organism>
<name>A0A5P1FAN4_ASPOF</name>
<evidence type="ECO:0000313" key="3">
    <source>
        <dbReference type="Proteomes" id="UP000243459"/>
    </source>
</evidence>
<protein>
    <submittedName>
        <fullName evidence="2">Uncharacterized protein</fullName>
    </submittedName>
</protein>
<evidence type="ECO:0000313" key="2">
    <source>
        <dbReference type="EMBL" id="ONK73701.1"/>
    </source>
</evidence>
<proteinExistence type="predicted"/>
<sequence length="241" mass="26864">MSSCFRSCFCGTPVSDDTMSDHDQHQSRKKVAPLEERNAEIVENGLNVPAKNIDRAEKRSGDSKIQGWLVLTAVAFAMMTADSRLLTVSCLCAWFDIFLALFQRKPAGKKRLSSRLLSCFCGAPVSDDDTMPDDQKKEATTVESVDDRPIATQNTRTLRRQAPCPERNIPRAKKRGGEGDTEAWVLVAAVALAAMVSDSRLLAVLWFSVWFYFSPCFSANLQTKKRSTTVFSVDCWRPKKA</sequence>
<dbReference type="Gramene" id="ONK73701">
    <property type="protein sequence ID" value="ONK73701"/>
    <property type="gene ID" value="A4U43_C04F34370"/>
</dbReference>
<dbReference type="AlphaFoldDB" id="A0A5P1FAN4"/>
<accession>A0A5P1FAN4</accession>
<keyword evidence="1" id="KW-0812">Transmembrane</keyword>
<gene>
    <name evidence="2" type="ORF">A4U43_C04F34370</name>
</gene>
<dbReference type="EMBL" id="CM007384">
    <property type="protein sequence ID" value="ONK73701.1"/>
    <property type="molecule type" value="Genomic_DNA"/>
</dbReference>
<feature type="transmembrane region" description="Helical" evidence="1">
    <location>
        <begin position="183"/>
        <end position="213"/>
    </location>
</feature>
<evidence type="ECO:0000256" key="1">
    <source>
        <dbReference type="SAM" id="Phobius"/>
    </source>
</evidence>
<dbReference type="Proteomes" id="UP000243459">
    <property type="component" value="Chromosome 4"/>
</dbReference>
<keyword evidence="1" id="KW-1133">Transmembrane helix</keyword>